<keyword evidence="2" id="KW-1133">Transmembrane helix</keyword>
<keyword evidence="5" id="KW-1185">Reference proteome</keyword>
<dbReference type="Gene3D" id="3.10.20.320">
    <property type="entry name" value="Putative peptidoglycan bound protein (lpxtg motif)"/>
    <property type="match status" value="2"/>
</dbReference>
<gene>
    <name evidence="4" type="ORF">ATZ35_06550</name>
</gene>
<dbReference type="Proteomes" id="UP000067523">
    <property type="component" value="Chromosome"/>
</dbReference>
<feature type="domain" description="MucBP" evidence="3">
    <location>
        <begin position="437"/>
        <end position="498"/>
    </location>
</feature>
<evidence type="ECO:0000313" key="5">
    <source>
        <dbReference type="Proteomes" id="UP000067523"/>
    </source>
</evidence>
<organism evidence="4 5">
    <name type="scientific">Enterococcus rotai</name>
    <dbReference type="NCBI Taxonomy" id="118060"/>
    <lineage>
        <taxon>Bacteria</taxon>
        <taxon>Bacillati</taxon>
        <taxon>Bacillota</taxon>
        <taxon>Bacilli</taxon>
        <taxon>Lactobacillales</taxon>
        <taxon>Enterococcaceae</taxon>
        <taxon>Enterococcus</taxon>
    </lineage>
</organism>
<dbReference type="Pfam" id="PF06458">
    <property type="entry name" value="MucBP"/>
    <property type="match status" value="2"/>
</dbReference>
<evidence type="ECO:0000256" key="2">
    <source>
        <dbReference type="SAM" id="Phobius"/>
    </source>
</evidence>
<keyword evidence="2" id="KW-0472">Membrane</keyword>
<protein>
    <recommendedName>
        <fullName evidence="3">MucBP domain-containing protein</fullName>
    </recommendedName>
</protein>
<proteinExistence type="predicted"/>
<dbReference type="KEGG" id="erx:ATZ35_06550"/>
<evidence type="ECO:0000259" key="3">
    <source>
        <dbReference type="Pfam" id="PF06458"/>
    </source>
</evidence>
<reference evidence="5" key="1">
    <citation type="submission" date="2015-12" db="EMBL/GenBank/DDBJ databases">
        <authorList>
            <person name="Lauer A."/>
            <person name="Humrighouse B."/>
            <person name="Loparev V."/>
            <person name="Shewmaker P.L."/>
            <person name="Whitney A.M."/>
            <person name="McLaughlin R.W."/>
        </authorList>
    </citation>
    <scope>NUCLEOTIDE SEQUENCE [LARGE SCALE GENOMIC DNA]</scope>
    <source>
        <strain evidence="5">LMG 26678</strain>
    </source>
</reference>
<feature type="transmembrane region" description="Helical" evidence="2">
    <location>
        <begin position="538"/>
        <end position="560"/>
    </location>
</feature>
<evidence type="ECO:0000313" key="4">
    <source>
        <dbReference type="EMBL" id="ALS36826.1"/>
    </source>
</evidence>
<accession>A0A0U2WXR5</accession>
<dbReference type="InterPro" id="IPR009459">
    <property type="entry name" value="MucBP_dom"/>
</dbReference>
<dbReference type="EMBL" id="CP013655">
    <property type="protein sequence ID" value="ALS36826.1"/>
    <property type="molecule type" value="Genomic_DNA"/>
</dbReference>
<dbReference type="STRING" id="118060.ATZ35_06550"/>
<keyword evidence="2" id="KW-0812">Transmembrane</keyword>
<name>A0A0U2WXR5_9ENTE</name>
<evidence type="ECO:0000256" key="1">
    <source>
        <dbReference type="ARBA" id="ARBA00022737"/>
    </source>
</evidence>
<keyword evidence="1" id="KW-0677">Repeat</keyword>
<dbReference type="RefSeq" id="WP_208930044.1">
    <property type="nucleotide sequence ID" value="NZ_CP013655.1"/>
</dbReference>
<feature type="domain" description="MucBP" evidence="3">
    <location>
        <begin position="369"/>
        <end position="430"/>
    </location>
</feature>
<dbReference type="AlphaFoldDB" id="A0A0U2WXR5"/>
<sequence>MKKKMFFLAMTIIMSGHSFPVSGQAISDEELQGSQDYIENKELTEHSLENGVELIEQSSERSVQKSVSNQENKEELETISPIYRVHNQAYGSFEESLFPYNSPIVLNIPIYDYSEQAQYLPTLYIVIPKEIKLFGGLSSLQAELDRYLMINGNIKGGQLIASKLNDTPNGREAYQITPTEGTYIDGILQDRNLHLVLEAPDKKSNVEKIILNANKISEIADYNILFFGYDKKNLTNVNGKNPVIDASACGIEGSDMTVATSVSSQHRQEVYFYIQKIKDSYKLINYYTGELIEEKSIVGDFGDVYSRIGLVNSLESWGLPNKDYSEDSLFLESGDINGAEILTTEARNPEGIVEGKNYSVFVKKYAGDIEIRFIDVNGENIISKEILSGFVGQEYTTQAKELQGWLVETEFPENQNGVFTEEPQEITYRYDRKDGEPVVVKYVDENGNKLAVEEILYGKVGLEYKSQVKQIEGWEIKEDPINAEGKFMEVSQEVIYVYSVKAVLPKEDSKLNKEKPAGKLLGTLNEEKPMLPRTGGKYSSFISFTQLGLIFILTSIIIFYKRKKAKNT</sequence>